<accession>A0A0F9Q4L5</accession>
<dbReference type="AlphaFoldDB" id="A0A0F9Q4L5"/>
<sequence>MHSAMKMVEKFQRVFSIPISKKCRLPMSTPSDKEARELRMRLLHEEYMEYLAGEEAHDMEEIADGLADMVYIICGTALTYGIPLEQVFDVVHRSNMAKLGPEGKPLVRSDGKVTKPEGWKPPDIARVLKVFGCWEGK</sequence>
<evidence type="ECO:0008006" key="2">
    <source>
        <dbReference type="Google" id="ProtNLM"/>
    </source>
</evidence>
<comment type="caution">
    <text evidence="1">The sequence shown here is derived from an EMBL/GenBank/DDBJ whole genome shotgun (WGS) entry which is preliminary data.</text>
</comment>
<name>A0A0F9Q4L5_9ZZZZ</name>
<dbReference type="Pfam" id="PF01503">
    <property type="entry name" value="PRA-PH"/>
    <property type="match status" value="1"/>
</dbReference>
<dbReference type="InterPro" id="IPR023292">
    <property type="entry name" value="NTP_PyroPHydrolase-like_dom_sf"/>
</dbReference>
<dbReference type="SUPFAM" id="SSF101386">
    <property type="entry name" value="all-alpha NTP pyrophosphatases"/>
    <property type="match status" value="1"/>
</dbReference>
<protein>
    <recommendedName>
        <fullName evidence="2">NTP pyrophosphohydrolase MazG putative catalytic core domain-containing protein</fullName>
    </recommendedName>
</protein>
<dbReference type="InterPro" id="IPR021130">
    <property type="entry name" value="PRib-ATP_PPHydrolase-like"/>
</dbReference>
<dbReference type="Gene3D" id="1.10.3420.10">
    <property type="entry name" value="putative ntp pyrophosphohydrolase like domain"/>
    <property type="match status" value="1"/>
</dbReference>
<reference evidence="1" key="1">
    <citation type="journal article" date="2015" name="Nature">
        <title>Complex archaea that bridge the gap between prokaryotes and eukaryotes.</title>
        <authorList>
            <person name="Spang A."/>
            <person name="Saw J.H."/>
            <person name="Jorgensen S.L."/>
            <person name="Zaremba-Niedzwiedzka K."/>
            <person name="Martijn J."/>
            <person name="Lind A.E."/>
            <person name="van Eijk R."/>
            <person name="Schleper C."/>
            <person name="Guy L."/>
            <person name="Ettema T.J."/>
        </authorList>
    </citation>
    <scope>NUCLEOTIDE SEQUENCE</scope>
</reference>
<proteinExistence type="predicted"/>
<evidence type="ECO:0000313" key="1">
    <source>
        <dbReference type="EMBL" id="KKN38905.1"/>
    </source>
</evidence>
<dbReference type="EMBL" id="LAZR01001795">
    <property type="protein sequence ID" value="KKN38905.1"/>
    <property type="molecule type" value="Genomic_DNA"/>
</dbReference>
<organism evidence="1">
    <name type="scientific">marine sediment metagenome</name>
    <dbReference type="NCBI Taxonomy" id="412755"/>
    <lineage>
        <taxon>unclassified sequences</taxon>
        <taxon>metagenomes</taxon>
        <taxon>ecological metagenomes</taxon>
    </lineage>
</organism>
<gene>
    <name evidence="1" type="ORF">LCGC14_0748660</name>
</gene>